<dbReference type="AlphaFoldDB" id="A0A2S5TF59"/>
<comment type="caution">
    <text evidence="2">The sequence shown here is derived from an EMBL/GenBank/DDBJ whole genome shotgun (WGS) entry which is preliminary data.</text>
</comment>
<dbReference type="InterPro" id="IPR036291">
    <property type="entry name" value="NAD(P)-bd_dom_sf"/>
</dbReference>
<dbReference type="InterPro" id="IPR001509">
    <property type="entry name" value="Epimerase_deHydtase"/>
</dbReference>
<gene>
    <name evidence="2" type="ORF">C3942_12470</name>
</gene>
<evidence type="ECO:0000259" key="1">
    <source>
        <dbReference type="Pfam" id="PF01370"/>
    </source>
</evidence>
<dbReference type="Gene3D" id="3.40.50.720">
    <property type="entry name" value="NAD(P)-binding Rossmann-like Domain"/>
    <property type="match status" value="1"/>
</dbReference>
<dbReference type="RefSeq" id="WP_104230671.1">
    <property type="nucleotide sequence ID" value="NZ_PSNW01000006.1"/>
</dbReference>
<dbReference type="SUPFAM" id="SSF51735">
    <property type="entry name" value="NAD(P)-binding Rossmann-fold domains"/>
    <property type="match status" value="1"/>
</dbReference>
<proteinExistence type="predicted"/>
<dbReference type="OrthoDB" id="9787292at2"/>
<dbReference type="GO" id="GO:0004029">
    <property type="term" value="F:aldehyde dehydrogenase (NAD+) activity"/>
    <property type="evidence" value="ECO:0007669"/>
    <property type="project" value="TreeGrafter"/>
</dbReference>
<reference evidence="2 3" key="1">
    <citation type="submission" date="2018-02" db="EMBL/GenBank/DDBJ databases">
        <title>Genome sequencing of Solimonas sp. HR-BB.</title>
        <authorList>
            <person name="Lee Y."/>
            <person name="Jeon C.O."/>
        </authorList>
    </citation>
    <scope>NUCLEOTIDE SEQUENCE [LARGE SCALE GENOMIC DNA]</scope>
    <source>
        <strain evidence="2 3">HR-BB</strain>
    </source>
</reference>
<feature type="domain" description="NAD-dependent epimerase/dehydratase" evidence="1">
    <location>
        <begin position="4"/>
        <end position="226"/>
    </location>
</feature>
<evidence type="ECO:0000313" key="2">
    <source>
        <dbReference type="EMBL" id="PPE73609.1"/>
    </source>
</evidence>
<accession>A0A2S5TF59</accession>
<name>A0A2S5TF59_9GAMM</name>
<dbReference type="EMBL" id="PSNW01000006">
    <property type="protein sequence ID" value="PPE73609.1"/>
    <property type="molecule type" value="Genomic_DNA"/>
</dbReference>
<keyword evidence="3" id="KW-1185">Reference proteome</keyword>
<dbReference type="PANTHER" id="PTHR48079:SF6">
    <property type="entry name" value="NAD(P)-BINDING DOMAIN-CONTAINING PROTEIN-RELATED"/>
    <property type="match status" value="1"/>
</dbReference>
<organism evidence="2 3">
    <name type="scientific">Solimonas fluminis</name>
    <dbReference type="NCBI Taxonomy" id="2086571"/>
    <lineage>
        <taxon>Bacteria</taxon>
        <taxon>Pseudomonadati</taxon>
        <taxon>Pseudomonadota</taxon>
        <taxon>Gammaproteobacteria</taxon>
        <taxon>Nevskiales</taxon>
        <taxon>Nevskiaceae</taxon>
        <taxon>Solimonas</taxon>
    </lineage>
</organism>
<dbReference type="Proteomes" id="UP000238220">
    <property type="component" value="Unassembled WGS sequence"/>
</dbReference>
<dbReference type="PANTHER" id="PTHR48079">
    <property type="entry name" value="PROTEIN YEEZ"/>
    <property type="match status" value="1"/>
</dbReference>
<sequence length="332" mass="36153">MKAAVTGGGGRLGCALVRVLLAQGHAVRVLEPPGRGMPRSLQGLDVEMVHGSVLSAGDVARLLEGVDCVFHLAAKVSIEPDRDGSMQRVNVEGTRIVAEACAARGVRLVHCSSHSALEHRPLALPLDETRPLNMKGRSDYSRTKAQGETLVQRLVQERGLDAVVCMPGNMIGPEDYEPSIFGRALLDLYHRRIPVMMEVISDYVDARDVAAGFAAAATRGRRGERYLLTGEVLDMRQFLAVWEEVSGVPMPRTVLPLWVGWASLPLALAAARLSGQPPKFNAGVLRQAVLNRVVSHDKARRELGFDPRPPRESLRDALEFLRAEGWLEAKAA</sequence>
<dbReference type="Pfam" id="PF01370">
    <property type="entry name" value="Epimerase"/>
    <property type="match status" value="1"/>
</dbReference>
<protein>
    <submittedName>
        <fullName evidence="2">NAD-dependent epimerase</fullName>
    </submittedName>
</protein>
<dbReference type="InterPro" id="IPR051783">
    <property type="entry name" value="NAD(P)-dependent_oxidoreduct"/>
</dbReference>
<evidence type="ECO:0000313" key="3">
    <source>
        <dbReference type="Proteomes" id="UP000238220"/>
    </source>
</evidence>
<dbReference type="GO" id="GO:0005737">
    <property type="term" value="C:cytoplasm"/>
    <property type="evidence" value="ECO:0007669"/>
    <property type="project" value="TreeGrafter"/>
</dbReference>